<protein>
    <submittedName>
        <fullName evidence="1">Uncharacterized protein</fullName>
    </submittedName>
</protein>
<comment type="caution">
    <text evidence="1">The sequence shown here is derived from an EMBL/GenBank/DDBJ whole genome shotgun (WGS) entry which is preliminary data.</text>
</comment>
<evidence type="ECO:0000313" key="2">
    <source>
        <dbReference type="Proteomes" id="UP001207654"/>
    </source>
</evidence>
<evidence type="ECO:0000313" key="1">
    <source>
        <dbReference type="EMBL" id="MCY1075328.1"/>
    </source>
</evidence>
<name>A0ABT4A123_9BACT</name>
<keyword evidence="2" id="KW-1185">Reference proteome</keyword>
<accession>A0ABT4A123</accession>
<sequence length="41" mass="4593">MKTRIVIELEVNESGIPFAEEEGLQGGVELIVGQVPRRSRR</sequence>
<proteinExistence type="predicted"/>
<gene>
    <name evidence="1" type="ORF">OV287_12560</name>
</gene>
<dbReference type="EMBL" id="JAPNKA010000001">
    <property type="protein sequence ID" value="MCY1075328.1"/>
    <property type="molecule type" value="Genomic_DNA"/>
</dbReference>
<dbReference type="RefSeq" id="WP_267534266.1">
    <property type="nucleotide sequence ID" value="NZ_JAPNKA010000001.1"/>
</dbReference>
<organism evidence="1 2">
    <name type="scientific">Archangium lansingense</name>
    <dbReference type="NCBI Taxonomy" id="2995310"/>
    <lineage>
        <taxon>Bacteria</taxon>
        <taxon>Pseudomonadati</taxon>
        <taxon>Myxococcota</taxon>
        <taxon>Myxococcia</taxon>
        <taxon>Myxococcales</taxon>
        <taxon>Cystobacterineae</taxon>
        <taxon>Archangiaceae</taxon>
        <taxon>Archangium</taxon>
    </lineage>
</organism>
<reference evidence="1 2" key="1">
    <citation type="submission" date="2022-11" db="EMBL/GenBank/DDBJ databases">
        <title>Minimal conservation of predation-associated metabolite biosynthetic gene clusters underscores biosynthetic potential of Myxococcota including descriptions for ten novel species: Archangium lansinium sp. nov., Myxococcus landrumus sp. nov., Nannocystis bai.</title>
        <authorList>
            <person name="Ahearne A."/>
            <person name="Stevens C."/>
            <person name="Phillips K."/>
        </authorList>
    </citation>
    <scope>NUCLEOTIDE SEQUENCE [LARGE SCALE GENOMIC DNA]</scope>
    <source>
        <strain evidence="1 2">MIWBW</strain>
    </source>
</reference>
<dbReference type="Proteomes" id="UP001207654">
    <property type="component" value="Unassembled WGS sequence"/>
</dbReference>